<dbReference type="AlphaFoldDB" id="A0A158D1P6"/>
<keyword evidence="7" id="KW-1185">Reference proteome</keyword>
<dbReference type="Gene3D" id="3.90.226.10">
    <property type="entry name" value="2-enoyl-CoA Hydratase, Chain A, domain 1"/>
    <property type="match status" value="1"/>
</dbReference>
<comment type="similarity">
    <text evidence="1">Belongs to the peptidase S49 family.</text>
</comment>
<dbReference type="OrthoDB" id="6999246at2"/>
<dbReference type="SUPFAM" id="SSF52096">
    <property type="entry name" value="ClpP/crotonase"/>
    <property type="match status" value="1"/>
</dbReference>
<gene>
    <name evidence="6" type="ORF">AWB77_04791</name>
</gene>
<reference evidence="6" key="1">
    <citation type="submission" date="2016-01" db="EMBL/GenBank/DDBJ databases">
        <authorList>
            <person name="Peeters C."/>
        </authorList>
    </citation>
    <scope>NUCLEOTIDE SEQUENCE</scope>
    <source>
        <strain evidence="6">LMG 29320</strain>
    </source>
</reference>
<protein>
    <submittedName>
        <fullName evidence="6">Peptidase S49</fullName>
    </submittedName>
</protein>
<accession>A0A158D1P6</accession>
<evidence type="ECO:0000259" key="5">
    <source>
        <dbReference type="Pfam" id="PF01343"/>
    </source>
</evidence>
<dbReference type="CDD" id="cd07022">
    <property type="entry name" value="S49_Sppa_36K_type"/>
    <property type="match status" value="1"/>
</dbReference>
<dbReference type="PANTHER" id="PTHR33209:SF1">
    <property type="entry name" value="PEPTIDASE S49 DOMAIN-CONTAINING PROTEIN"/>
    <property type="match status" value="1"/>
</dbReference>
<dbReference type="InterPro" id="IPR033855">
    <property type="entry name" value="Protein_C"/>
</dbReference>
<dbReference type="PANTHER" id="PTHR33209">
    <property type="entry name" value="PROTEASE 4"/>
    <property type="match status" value="1"/>
</dbReference>
<dbReference type="EMBL" id="FCNX02000013">
    <property type="protein sequence ID" value="SAK88508.1"/>
    <property type="molecule type" value="Genomic_DNA"/>
</dbReference>
<dbReference type="GO" id="GO:0008236">
    <property type="term" value="F:serine-type peptidase activity"/>
    <property type="evidence" value="ECO:0007669"/>
    <property type="project" value="UniProtKB-KW"/>
</dbReference>
<feature type="domain" description="Peptidase S49" evidence="5">
    <location>
        <begin position="152"/>
        <end position="292"/>
    </location>
</feature>
<dbReference type="STRING" id="1777138.AWB77_04791"/>
<keyword evidence="3" id="KW-0378">Hydrolase</keyword>
<dbReference type="GO" id="GO:0006508">
    <property type="term" value="P:proteolysis"/>
    <property type="evidence" value="ECO:0007669"/>
    <property type="project" value="UniProtKB-KW"/>
</dbReference>
<evidence type="ECO:0000256" key="1">
    <source>
        <dbReference type="ARBA" id="ARBA00008683"/>
    </source>
</evidence>
<dbReference type="Proteomes" id="UP000054903">
    <property type="component" value="Unassembled WGS sequence"/>
</dbReference>
<comment type="caution">
    <text evidence="6">The sequence shown here is derived from an EMBL/GenBank/DDBJ whole genome shotgun (WGS) entry which is preliminary data.</text>
</comment>
<keyword evidence="2" id="KW-0645">Protease</keyword>
<evidence type="ECO:0000313" key="6">
    <source>
        <dbReference type="EMBL" id="SAK88508.1"/>
    </source>
</evidence>
<organism evidence="6 7">
    <name type="scientific">Caballeronia fortuita</name>
    <dbReference type="NCBI Taxonomy" id="1777138"/>
    <lineage>
        <taxon>Bacteria</taxon>
        <taxon>Pseudomonadati</taxon>
        <taxon>Pseudomonadota</taxon>
        <taxon>Betaproteobacteria</taxon>
        <taxon>Burkholderiales</taxon>
        <taxon>Burkholderiaceae</taxon>
        <taxon>Caballeronia</taxon>
    </lineage>
</organism>
<keyword evidence="4" id="KW-0720">Serine protease</keyword>
<dbReference type="Pfam" id="PF01343">
    <property type="entry name" value="Peptidase_S49"/>
    <property type="match status" value="1"/>
</dbReference>
<dbReference type="InterPro" id="IPR002142">
    <property type="entry name" value="Peptidase_S49"/>
</dbReference>
<sequence>MHGQLAFLSQRMFNTPLAIKREKAEVVMASLADRLGISHIGRLDGSTISPMAFGAWDEEYESDTRAGRVVDPGYDMIADTGIAMITVRGTLVQKLRSLRPYSGMTGYDGLRQSILSAHADPGVRAIVFDIDSPGGEVAGCFDLADTVYALRGDKPMWSILSESAYSAAYALASATDKIIVPRTGGVGSIGVITMHVDWSKALTASGYQVTFITYGDRKADFHPEIPLSKEAFEAAQADINTMGELFVSTVARNRNLAADAVREMQAACFMGENGVSRGLADAVMAPDAALLALLAELA</sequence>
<evidence type="ECO:0000256" key="4">
    <source>
        <dbReference type="ARBA" id="ARBA00022825"/>
    </source>
</evidence>
<proteinExistence type="inferred from homology"/>
<dbReference type="InterPro" id="IPR029045">
    <property type="entry name" value="ClpP/crotonase-like_dom_sf"/>
</dbReference>
<evidence type="ECO:0000313" key="7">
    <source>
        <dbReference type="Proteomes" id="UP000054903"/>
    </source>
</evidence>
<evidence type="ECO:0000256" key="2">
    <source>
        <dbReference type="ARBA" id="ARBA00022670"/>
    </source>
</evidence>
<evidence type="ECO:0000256" key="3">
    <source>
        <dbReference type="ARBA" id="ARBA00022801"/>
    </source>
</evidence>
<name>A0A158D1P6_9BURK</name>